<dbReference type="PATRIC" id="fig|1305737.6.peg.2947"/>
<dbReference type="GO" id="GO:0016740">
    <property type="term" value="F:transferase activity"/>
    <property type="evidence" value="ECO:0007669"/>
    <property type="project" value="UniProtKB-KW"/>
</dbReference>
<keyword evidence="2" id="KW-0808">Transferase</keyword>
<proteinExistence type="predicted"/>
<comment type="caution">
    <text evidence="2">The sequence shown here is derived from an EMBL/GenBank/DDBJ whole genome shotgun (WGS) entry which is preliminary data.</text>
</comment>
<evidence type="ECO:0000259" key="1">
    <source>
        <dbReference type="Pfam" id="PF00535"/>
    </source>
</evidence>
<dbReference type="SUPFAM" id="SSF53448">
    <property type="entry name" value="Nucleotide-diphospho-sugar transferases"/>
    <property type="match status" value="1"/>
</dbReference>
<dbReference type="AlphaFoldDB" id="A0A0P8AES2"/>
<dbReference type="InterPro" id="IPR029044">
    <property type="entry name" value="Nucleotide-diphossugar_trans"/>
</dbReference>
<dbReference type="Pfam" id="PF00535">
    <property type="entry name" value="Glycos_transf_2"/>
    <property type="match status" value="1"/>
</dbReference>
<dbReference type="STRING" id="1305737.GCA_000526355_00774"/>
<organism evidence="2 3">
    <name type="scientific">Algoriphagus marincola HL-49</name>
    <dbReference type="NCBI Taxonomy" id="1305737"/>
    <lineage>
        <taxon>Bacteria</taxon>
        <taxon>Pseudomonadati</taxon>
        <taxon>Bacteroidota</taxon>
        <taxon>Cytophagia</taxon>
        <taxon>Cytophagales</taxon>
        <taxon>Cyclobacteriaceae</taxon>
        <taxon>Algoriphagus</taxon>
    </lineage>
</organism>
<reference evidence="2 3" key="1">
    <citation type="submission" date="2015-09" db="EMBL/GenBank/DDBJ databases">
        <title>Identification and resolution of microdiversity through metagenomic sequencing of parallel consortia.</title>
        <authorList>
            <person name="Nelson W.C."/>
            <person name="Romine M.F."/>
            <person name="Lindemann S.R."/>
        </authorList>
    </citation>
    <scope>NUCLEOTIDE SEQUENCE [LARGE SCALE GENOMIC DNA]</scope>
    <source>
        <strain evidence="2">HL-49</strain>
    </source>
</reference>
<protein>
    <submittedName>
        <fullName evidence="2">Family 2 glycosyltransferase</fullName>
    </submittedName>
</protein>
<evidence type="ECO:0000313" key="2">
    <source>
        <dbReference type="EMBL" id="KPQ13961.1"/>
    </source>
</evidence>
<accession>A0A0P8AES2</accession>
<dbReference type="PANTHER" id="PTHR43179:SF7">
    <property type="entry name" value="RHAMNOSYLTRANSFERASE WBBL"/>
    <property type="match status" value="1"/>
</dbReference>
<gene>
    <name evidence="2" type="ORF">HLUCCX10_11655</name>
</gene>
<dbReference type="InterPro" id="IPR001173">
    <property type="entry name" value="Glyco_trans_2-like"/>
</dbReference>
<dbReference type="CDD" id="cd04186">
    <property type="entry name" value="GT_2_like_c"/>
    <property type="match status" value="1"/>
</dbReference>
<dbReference type="Proteomes" id="UP000050421">
    <property type="component" value="Unassembled WGS sequence"/>
</dbReference>
<dbReference type="EMBL" id="LJXT01000075">
    <property type="protein sequence ID" value="KPQ13961.1"/>
    <property type="molecule type" value="Genomic_DNA"/>
</dbReference>
<dbReference type="Gene3D" id="3.90.550.10">
    <property type="entry name" value="Spore Coat Polysaccharide Biosynthesis Protein SpsA, Chain A"/>
    <property type="match status" value="1"/>
</dbReference>
<evidence type="ECO:0000313" key="3">
    <source>
        <dbReference type="Proteomes" id="UP000050421"/>
    </source>
</evidence>
<feature type="domain" description="Glycosyltransferase 2-like" evidence="1">
    <location>
        <begin position="6"/>
        <end position="162"/>
    </location>
</feature>
<dbReference type="PANTHER" id="PTHR43179">
    <property type="entry name" value="RHAMNOSYLTRANSFERASE WBBL"/>
    <property type="match status" value="1"/>
</dbReference>
<name>A0A0P8AES2_9BACT</name>
<sequence>MKIYSIVITYNGEQWVDKCFKSLVNSNIVNHHMLAIDNGSTDNTLQLIRQNYPTVEIIETGQNLGFGKANNIGMRKAIGANADYVFLLNQDAWVQENTISQLVAFAEKHPEYSILSPMQYYNDTILDFKFAKYYKRGKLNENGIVDVGFVNAAIWLIRTSDLKHYGLFHESFSHYGEDAEICQRIILNKGKIGIVDNIKGFHEREQLDKKPNKTEKIKRAEINILLKLAYINKKPLIGLLKLSKYLLSNYGKYDFNRFSFFKKFKVLSYCIPLYLRTKNLAKRTII</sequence>